<dbReference type="OrthoDB" id="1914153at2759"/>
<name>A0A507CCR9_9FUNG</name>
<dbReference type="AlphaFoldDB" id="A0A507CCR9"/>
<dbReference type="EMBL" id="QEAO01000003">
    <property type="protein sequence ID" value="TPX37138.1"/>
    <property type="molecule type" value="Genomic_DNA"/>
</dbReference>
<organism evidence="2 3">
    <name type="scientific">Synchytrium microbalum</name>
    <dbReference type="NCBI Taxonomy" id="1806994"/>
    <lineage>
        <taxon>Eukaryota</taxon>
        <taxon>Fungi</taxon>
        <taxon>Fungi incertae sedis</taxon>
        <taxon>Chytridiomycota</taxon>
        <taxon>Chytridiomycota incertae sedis</taxon>
        <taxon>Chytridiomycetes</taxon>
        <taxon>Synchytriales</taxon>
        <taxon>Synchytriaceae</taxon>
        <taxon>Synchytrium</taxon>
    </lineage>
</organism>
<protein>
    <submittedName>
        <fullName evidence="2">Uncharacterized protein</fullName>
    </submittedName>
</protein>
<proteinExistence type="predicted"/>
<reference evidence="2 3" key="1">
    <citation type="journal article" date="2019" name="Sci. Rep.">
        <title>Comparative genomics of chytrid fungi reveal insights into the obligate biotrophic and pathogenic lifestyle of Synchytrium endobioticum.</title>
        <authorList>
            <person name="van de Vossenberg B.T.L.H."/>
            <person name="Warris S."/>
            <person name="Nguyen H.D.T."/>
            <person name="van Gent-Pelzer M.P.E."/>
            <person name="Joly D.L."/>
            <person name="van de Geest H.C."/>
            <person name="Bonants P.J.M."/>
            <person name="Smith D.S."/>
            <person name="Levesque C.A."/>
            <person name="van der Lee T.A.J."/>
        </authorList>
    </citation>
    <scope>NUCLEOTIDE SEQUENCE [LARGE SCALE GENOMIC DNA]</scope>
    <source>
        <strain evidence="2 3">JEL517</strain>
    </source>
</reference>
<dbReference type="RefSeq" id="XP_031027208.1">
    <property type="nucleotide sequence ID" value="XM_031166947.1"/>
</dbReference>
<keyword evidence="3" id="KW-1185">Reference proteome</keyword>
<evidence type="ECO:0000256" key="1">
    <source>
        <dbReference type="SAM" id="Phobius"/>
    </source>
</evidence>
<evidence type="ECO:0000313" key="3">
    <source>
        <dbReference type="Proteomes" id="UP000319731"/>
    </source>
</evidence>
<evidence type="ECO:0000313" key="2">
    <source>
        <dbReference type="EMBL" id="TPX37138.1"/>
    </source>
</evidence>
<feature type="transmembrane region" description="Helical" evidence="1">
    <location>
        <begin position="73"/>
        <end position="103"/>
    </location>
</feature>
<keyword evidence="1" id="KW-1133">Transmembrane helix</keyword>
<gene>
    <name evidence="2" type="ORF">SmJEL517_g01019</name>
</gene>
<keyword evidence="1" id="KW-0472">Membrane</keyword>
<feature type="transmembrane region" description="Helical" evidence="1">
    <location>
        <begin position="21"/>
        <end position="48"/>
    </location>
</feature>
<sequence>MGFTTVLIIVIGKVFKINIPLSLIISTMCGVIVLPCALFFMRLGAFILNIERPSLNPFSVIDLTDLMGSAQRIILTIFCAALGWSLIMIPAAPIIFYSTSFLVKRTKLMSKYKRAV</sequence>
<dbReference type="GeneID" id="42002244"/>
<keyword evidence="1" id="KW-0812">Transmembrane</keyword>
<comment type="caution">
    <text evidence="2">The sequence shown here is derived from an EMBL/GenBank/DDBJ whole genome shotgun (WGS) entry which is preliminary data.</text>
</comment>
<dbReference type="Proteomes" id="UP000319731">
    <property type="component" value="Unassembled WGS sequence"/>
</dbReference>
<accession>A0A507CCR9</accession>